<feature type="transmembrane region" description="Helical" evidence="11">
    <location>
        <begin position="201"/>
        <end position="221"/>
    </location>
</feature>
<dbReference type="Gene3D" id="1.20.120.220">
    <property type="entry name" value="ATP synthase, F0 complex, subunit A"/>
    <property type="match status" value="1"/>
</dbReference>
<dbReference type="NCBIfam" id="TIGR01131">
    <property type="entry name" value="ATP_synt_6_or_A"/>
    <property type="match status" value="1"/>
</dbReference>
<dbReference type="KEGG" id="ise:JBKA6_1153"/>
<evidence type="ECO:0000256" key="3">
    <source>
        <dbReference type="ARBA" id="ARBA00022448"/>
    </source>
</evidence>
<protein>
    <recommendedName>
        <fullName evidence="11 12">ATP synthase subunit a</fullName>
    </recommendedName>
    <alternativeName>
        <fullName evidence="11">ATP synthase F0 sector subunit a</fullName>
    </alternativeName>
    <alternativeName>
        <fullName evidence="11">F-ATPase subunit 6</fullName>
    </alternativeName>
</protein>
<feature type="transmembrane region" description="Helical" evidence="11">
    <location>
        <begin position="144"/>
        <end position="162"/>
    </location>
</feature>
<evidence type="ECO:0000256" key="10">
    <source>
        <dbReference type="ARBA" id="ARBA00023310"/>
    </source>
</evidence>
<dbReference type="OrthoDB" id="9809130at2"/>
<evidence type="ECO:0000256" key="2">
    <source>
        <dbReference type="ARBA" id="ARBA00006810"/>
    </source>
</evidence>
<evidence type="ECO:0000256" key="1">
    <source>
        <dbReference type="ARBA" id="ARBA00004141"/>
    </source>
</evidence>
<organism evidence="13 14">
    <name type="scientific">Ichthyobacterium seriolicida</name>
    <dbReference type="NCBI Taxonomy" id="242600"/>
    <lineage>
        <taxon>Bacteria</taxon>
        <taxon>Pseudomonadati</taxon>
        <taxon>Bacteroidota</taxon>
        <taxon>Flavobacteriia</taxon>
        <taxon>Flavobacteriales</taxon>
        <taxon>Ichthyobacteriaceae</taxon>
        <taxon>Ichthyobacterium</taxon>
    </lineage>
</organism>
<dbReference type="PANTHER" id="PTHR11410">
    <property type="entry name" value="ATP SYNTHASE SUBUNIT A"/>
    <property type="match status" value="1"/>
</dbReference>
<proteinExistence type="inferred from homology"/>
<dbReference type="GO" id="GO:0045259">
    <property type="term" value="C:proton-transporting ATP synthase complex"/>
    <property type="evidence" value="ECO:0007669"/>
    <property type="project" value="UniProtKB-KW"/>
</dbReference>
<dbReference type="Pfam" id="PF00119">
    <property type="entry name" value="ATP-synt_A"/>
    <property type="match status" value="1"/>
</dbReference>
<evidence type="ECO:0000256" key="12">
    <source>
        <dbReference type="RuleBase" id="RU000483"/>
    </source>
</evidence>
<feature type="transmembrane region" description="Helical" evidence="11">
    <location>
        <begin position="271"/>
        <end position="293"/>
    </location>
</feature>
<name>A0A1J1E749_9FLAO</name>
<evidence type="ECO:0000256" key="5">
    <source>
        <dbReference type="ARBA" id="ARBA00022692"/>
    </source>
</evidence>
<dbReference type="GO" id="GO:0046933">
    <property type="term" value="F:proton-transporting ATP synthase activity, rotational mechanism"/>
    <property type="evidence" value="ECO:0007669"/>
    <property type="project" value="UniProtKB-UniRule"/>
</dbReference>
<keyword evidence="8 11" id="KW-0406">Ion transport</keyword>
<feature type="transmembrane region" description="Helical" evidence="11">
    <location>
        <begin position="6"/>
        <end position="28"/>
    </location>
</feature>
<evidence type="ECO:0000256" key="11">
    <source>
        <dbReference type="HAMAP-Rule" id="MF_01393"/>
    </source>
</evidence>
<sequence length="364" mass="40441">MRILTKWFITVVFFSLGVVCLGGNVVVINPSDLVDESQSSESINQEREFNAVEVIMEHISDSNEWHLFTYGGHHYSIPLPVIIIEDMSLKIFMSSRVSHGEDYEGYTMSKGRIVSTNNLQRASVLDVFTGLSGKFIDISISKNVLSIFISIAIMFMIFFSALKSYKVGIESTPRGVAKLVEPIIVFVRDQIAIPNMGEKNAYVFLPFLLTVFFFIWINNLLGLIPIFPGGANVTGNISVTMSLALITSIIINFNGKKAYWKHVFSPPGVPFWLLPIMIPVEILGIFIKPFALMMRLFANITAGHIMILSLISLVIIFKTLLVAPASVFLVLFISMLELLVAALQAYIFTVLSALFIGMAVDDGH</sequence>
<keyword evidence="7 11" id="KW-1133">Transmembrane helix</keyword>
<dbReference type="InterPro" id="IPR045083">
    <property type="entry name" value="ATP_synth_F0_asu_bact/mt"/>
</dbReference>
<keyword evidence="14" id="KW-1185">Reference proteome</keyword>
<keyword evidence="9 11" id="KW-0472">Membrane</keyword>
<evidence type="ECO:0000313" key="14">
    <source>
        <dbReference type="Proteomes" id="UP000243197"/>
    </source>
</evidence>
<dbReference type="EMBL" id="AP014564">
    <property type="protein sequence ID" value="BAV95166.1"/>
    <property type="molecule type" value="Genomic_DNA"/>
</dbReference>
<dbReference type="RefSeq" id="WP_096686735.1">
    <property type="nucleotide sequence ID" value="NZ_AP014564.1"/>
</dbReference>
<comment type="subcellular location">
    <subcellularLocation>
        <location evidence="11 12">Cell membrane</location>
        <topology evidence="11 12">Multi-pass membrane protein</topology>
    </subcellularLocation>
    <subcellularLocation>
        <location evidence="1">Membrane</location>
        <topology evidence="1">Multi-pass membrane protein</topology>
    </subcellularLocation>
</comment>
<keyword evidence="3 11" id="KW-0813">Transport</keyword>
<dbReference type="CDD" id="cd00310">
    <property type="entry name" value="ATP-synt_Fo_a_6"/>
    <property type="match status" value="1"/>
</dbReference>
<dbReference type="InterPro" id="IPR035908">
    <property type="entry name" value="F0_ATP_A_sf"/>
</dbReference>
<dbReference type="PRINTS" id="PR00123">
    <property type="entry name" value="ATPASEA"/>
</dbReference>
<evidence type="ECO:0000256" key="8">
    <source>
        <dbReference type="ARBA" id="ARBA00023065"/>
    </source>
</evidence>
<dbReference type="PANTHER" id="PTHR11410:SF0">
    <property type="entry name" value="ATP SYNTHASE SUBUNIT A"/>
    <property type="match status" value="1"/>
</dbReference>
<keyword evidence="5 11" id="KW-0812">Transmembrane</keyword>
<evidence type="ECO:0000256" key="9">
    <source>
        <dbReference type="ARBA" id="ARBA00023136"/>
    </source>
</evidence>
<dbReference type="GO" id="GO:0005886">
    <property type="term" value="C:plasma membrane"/>
    <property type="evidence" value="ECO:0007669"/>
    <property type="project" value="UniProtKB-SubCell"/>
</dbReference>
<feature type="transmembrane region" description="Helical" evidence="11">
    <location>
        <begin position="233"/>
        <end position="251"/>
    </location>
</feature>
<feature type="transmembrane region" description="Helical" evidence="11">
    <location>
        <begin position="339"/>
        <end position="360"/>
    </location>
</feature>
<dbReference type="SUPFAM" id="SSF81336">
    <property type="entry name" value="F1F0 ATP synthase subunit A"/>
    <property type="match status" value="1"/>
</dbReference>
<comment type="similarity">
    <text evidence="2 11 12">Belongs to the ATPase A chain family.</text>
</comment>
<keyword evidence="11" id="KW-1003">Cell membrane</keyword>
<keyword evidence="6 11" id="KW-0375">Hydrogen ion transport</keyword>
<dbReference type="AlphaFoldDB" id="A0A1J1E749"/>
<evidence type="ECO:0000256" key="7">
    <source>
        <dbReference type="ARBA" id="ARBA00022989"/>
    </source>
</evidence>
<gene>
    <name evidence="11" type="primary">atpB</name>
    <name evidence="13" type="ORF">JBKA6_1153</name>
</gene>
<feature type="transmembrane region" description="Helical" evidence="11">
    <location>
        <begin position="305"/>
        <end position="333"/>
    </location>
</feature>
<reference evidence="13 14" key="1">
    <citation type="submission" date="2014-03" db="EMBL/GenBank/DDBJ databases">
        <title>complete genome sequence of Flavobacteriaceae bacterium JBKA-6.</title>
        <authorList>
            <person name="Takano T."/>
            <person name="Nakamura Y."/>
            <person name="Takuma S."/>
            <person name="Yasuike M."/>
            <person name="Matsuyama T."/>
            <person name="Sakai T."/>
            <person name="Fujiwara A."/>
            <person name="Kimoto K."/>
            <person name="Fukuda Y."/>
            <person name="Kondo H."/>
            <person name="Hirono I."/>
            <person name="Nakayasu C."/>
        </authorList>
    </citation>
    <scope>NUCLEOTIDE SEQUENCE [LARGE SCALE GENOMIC DNA]</scope>
    <source>
        <strain evidence="13 14">JBKA-6</strain>
    </source>
</reference>
<evidence type="ECO:0000256" key="6">
    <source>
        <dbReference type="ARBA" id="ARBA00022781"/>
    </source>
</evidence>
<dbReference type="Proteomes" id="UP000243197">
    <property type="component" value="Chromosome"/>
</dbReference>
<dbReference type="InterPro" id="IPR000568">
    <property type="entry name" value="ATP_synth_F0_asu"/>
</dbReference>
<keyword evidence="4 11" id="KW-0138">CF(0)</keyword>
<dbReference type="HAMAP" id="MF_01393">
    <property type="entry name" value="ATP_synth_a_bact"/>
    <property type="match status" value="1"/>
</dbReference>
<evidence type="ECO:0000256" key="4">
    <source>
        <dbReference type="ARBA" id="ARBA00022547"/>
    </source>
</evidence>
<keyword evidence="10 11" id="KW-0066">ATP synthesis</keyword>
<comment type="function">
    <text evidence="11 12">Key component of the proton channel; it plays a direct role in the translocation of protons across the membrane.</text>
</comment>
<evidence type="ECO:0000313" key="13">
    <source>
        <dbReference type="EMBL" id="BAV95166.1"/>
    </source>
</evidence>
<accession>A0A1J1E749</accession>